<evidence type="ECO:0000313" key="3">
    <source>
        <dbReference type="Proteomes" id="UP000789901"/>
    </source>
</evidence>
<evidence type="ECO:0000256" key="1">
    <source>
        <dbReference type="SAM" id="MobiDB-lite"/>
    </source>
</evidence>
<gene>
    <name evidence="2" type="ORF">GMARGA_LOCUS45759</name>
</gene>
<evidence type="ECO:0000313" key="2">
    <source>
        <dbReference type="EMBL" id="CAG8856938.1"/>
    </source>
</evidence>
<comment type="caution">
    <text evidence="2">The sequence shown here is derived from an EMBL/GenBank/DDBJ whole genome shotgun (WGS) entry which is preliminary data.</text>
</comment>
<feature type="non-terminal residue" evidence="2">
    <location>
        <position position="1"/>
    </location>
</feature>
<feature type="compositionally biased region" description="Polar residues" evidence="1">
    <location>
        <begin position="33"/>
        <end position="42"/>
    </location>
</feature>
<organism evidence="2 3">
    <name type="scientific">Gigaspora margarita</name>
    <dbReference type="NCBI Taxonomy" id="4874"/>
    <lineage>
        <taxon>Eukaryota</taxon>
        <taxon>Fungi</taxon>
        <taxon>Fungi incertae sedis</taxon>
        <taxon>Mucoromycota</taxon>
        <taxon>Glomeromycotina</taxon>
        <taxon>Glomeromycetes</taxon>
        <taxon>Diversisporales</taxon>
        <taxon>Gigasporaceae</taxon>
        <taxon>Gigaspora</taxon>
    </lineage>
</organism>
<dbReference type="EMBL" id="CAJVQB010165552">
    <property type="protein sequence ID" value="CAG8856938.1"/>
    <property type="molecule type" value="Genomic_DNA"/>
</dbReference>
<dbReference type="Proteomes" id="UP000789901">
    <property type="component" value="Unassembled WGS sequence"/>
</dbReference>
<feature type="region of interest" description="Disordered" evidence="1">
    <location>
        <begin position="33"/>
        <end position="56"/>
    </location>
</feature>
<sequence length="56" mass="6111">HTFETTSTSAPIAHSRLNMMEIDDDPVFNTSTRATTSATQLTKCPPTADQETNTPE</sequence>
<accession>A0ABN7XNP1</accession>
<name>A0ABN7XNP1_GIGMA</name>
<keyword evidence="3" id="KW-1185">Reference proteome</keyword>
<proteinExistence type="predicted"/>
<feature type="non-terminal residue" evidence="2">
    <location>
        <position position="56"/>
    </location>
</feature>
<reference evidence="2 3" key="1">
    <citation type="submission" date="2021-06" db="EMBL/GenBank/DDBJ databases">
        <authorList>
            <person name="Kallberg Y."/>
            <person name="Tangrot J."/>
            <person name="Rosling A."/>
        </authorList>
    </citation>
    <scope>NUCLEOTIDE SEQUENCE [LARGE SCALE GENOMIC DNA]</scope>
    <source>
        <strain evidence="2 3">120-4 pot B 10/14</strain>
    </source>
</reference>
<protein>
    <submittedName>
        <fullName evidence="2">5772_t:CDS:1</fullName>
    </submittedName>
</protein>